<name>A0A1R0GQJ2_9FUNG</name>
<comment type="caution">
    <text evidence="2">The sequence shown here is derived from an EMBL/GenBank/DDBJ whole genome shotgun (WGS) entry which is preliminary data.</text>
</comment>
<keyword evidence="3" id="KW-1185">Reference proteome</keyword>
<dbReference type="Proteomes" id="UP000187455">
    <property type="component" value="Unassembled WGS sequence"/>
</dbReference>
<organism evidence="2 3">
    <name type="scientific">Smittium mucronatum</name>
    <dbReference type="NCBI Taxonomy" id="133383"/>
    <lineage>
        <taxon>Eukaryota</taxon>
        <taxon>Fungi</taxon>
        <taxon>Fungi incertae sedis</taxon>
        <taxon>Zoopagomycota</taxon>
        <taxon>Kickxellomycotina</taxon>
        <taxon>Harpellomycetes</taxon>
        <taxon>Harpellales</taxon>
        <taxon>Legeriomycetaceae</taxon>
        <taxon>Smittium</taxon>
    </lineage>
</organism>
<protein>
    <submittedName>
        <fullName evidence="2">Uncharacterized protein</fullName>
    </submittedName>
</protein>
<dbReference type="AlphaFoldDB" id="A0A1R0GQJ2"/>
<reference evidence="2 3" key="1">
    <citation type="journal article" date="2016" name="Mol. Biol. Evol.">
        <title>Genome-Wide Survey of Gut Fungi (Harpellales) Reveals the First Horizontally Transferred Ubiquitin Gene from a Mosquito Host.</title>
        <authorList>
            <person name="Wang Y."/>
            <person name="White M.M."/>
            <person name="Kvist S."/>
            <person name="Moncalvo J.M."/>
        </authorList>
    </citation>
    <scope>NUCLEOTIDE SEQUENCE [LARGE SCALE GENOMIC DNA]</scope>
    <source>
        <strain evidence="2 3">ALG-7-W6</strain>
    </source>
</reference>
<proteinExistence type="predicted"/>
<evidence type="ECO:0000313" key="2">
    <source>
        <dbReference type="EMBL" id="OLY79159.1"/>
    </source>
</evidence>
<feature type="region of interest" description="Disordered" evidence="1">
    <location>
        <begin position="205"/>
        <end position="251"/>
    </location>
</feature>
<gene>
    <name evidence="2" type="ORF">AYI68_g6780</name>
</gene>
<evidence type="ECO:0000256" key="1">
    <source>
        <dbReference type="SAM" id="MobiDB-lite"/>
    </source>
</evidence>
<accession>A0A1R0GQJ2</accession>
<sequence length="328" mass="37901">MPNFFEDNLRYLNKLSDSKKYQINCCRGARGGHGSHHHHRHGCAGHCCRHRHHCAACCHGHRHRCIKACGTNLHQRRVVYRTSPAPMISPVIILPRIRRHVIRPHLRRLKCPRARRYIVRPCIRRVHGPRIHRLRLCRRRIRRPSRCVNTVYGSVCSPLVLPLSPPRLKIRRHHCKRRRCRKRFCNRIRNRNILSQKVELGEVKLGGNDSVGKNIEGGGENSVDLDKKNTSNKTADSERSQKSEEPIEPIKTISSSASYSYGSENDYAKNLENVLKNEGLDSDNGNSSIDLTQTISDNQTMTQIQYQTFFQTEYETQESTKFTTETQS</sequence>
<feature type="compositionally biased region" description="Basic and acidic residues" evidence="1">
    <location>
        <begin position="224"/>
        <end position="245"/>
    </location>
</feature>
<dbReference type="EMBL" id="LSSL01004870">
    <property type="protein sequence ID" value="OLY79159.1"/>
    <property type="molecule type" value="Genomic_DNA"/>
</dbReference>
<evidence type="ECO:0000313" key="3">
    <source>
        <dbReference type="Proteomes" id="UP000187455"/>
    </source>
</evidence>